<feature type="region of interest" description="Disordered" evidence="1">
    <location>
        <begin position="45"/>
        <end position="118"/>
    </location>
</feature>
<accession>A0A4P9XY59</accession>
<name>A0A4P9XY59_9FUNG</name>
<sequence length="529" mass="56481">MFALLSDILAGLGFLCLILYNITLATGIGIFALLGGQTTTRALPKAERTSDRALHAQNVPSARTATTKPRQDDGVRSRSRTAATPASGTRKERPNLTYAAPKPATPPPQAATNAPAAHPAVANKMPSTPVVASPLLTSTQPPFLSPPASPLLPPLPPLDCYQHEMWATPLDTLFDELTSNPLGSPAALALAVDAHHLKCTSSFPPLIGIDLASINQNQLRTTLDEASVHARDVHGQASIPQIGAATAIYVQYAFDLIANGADATRLYDGYWPSDSIVKANLERLAHWDAVLSGDEVEQVATVLAAYCALRTGADLANRLGDPGAGAYYEGRAHALADLVKECSVSTHQFASVENERISQLLQLAVRAIHAFAASMRSVGKHDRDVHSFDMACRLLACATRAWKKVKKGNNNADAFWKDPHTLASVSELGYIVLCTWAATKSWELSGAEAELMHTLLSDVTPVASKLRVSMEDLTVSTASRELARFADTLVSMLPSSQSPDTQHPIAWSHMTSLTLDARTKTTAALGVEV</sequence>
<keyword evidence="3" id="KW-1185">Reference proteome</keyword>
<evidence type="ECO:0000313" key="2">
    <source>
        <dbReference type="EMBL" id="RKP11032.1"/>
    </source>
</evidence>
<feature type="compositionally biased region" description="Polar residues" evidence="1">
    <location>
        <begin position="58"/>
        <end position="68"/>
    </location>
</feature>
<evidence type="ECO:0000313" key="3">
    <source>
        <dbReference type="Proteomes" id="UP000271241"/>
    </source>
</evidence>
<proteinExistence type="predicted"/>
<evidence type="ECO:0000256" key="1">
    <source>
        <dbReference type="SAM" id="MobiDB-lite"/>
    </source>
</evidence>
<dbReference type="Proteomes" id="UP000271241">
    <property type="component" value="Unassembled WGS sequence"/>
</dbReference>
<protein>
    <submittedName>
        <fullName evidence="2">Uncharacterized protein</fullName>
    </submittedName>
</protein>
<dbReference type="AlphaFoldDB" id="A0A4P9XY59"/>
<gene>
    <name evidence="2" type="ORF">THASP1DRAFT_27205</name>
</gene>
<dbReference type="EMBL" id="KZ992429">
    <property type="protein sequence ID" value="RKP11032.1"/>
    <property type="molecule type" value="Genomic_DNA"/>
</dbReference>
<feature type="compositionally biased region" description="Basic and acidic residues" evidence="1">
    <location>
        <begin position="45"/>
        <end position="54"/>
    </location>
</feature>
<reference evidence="3" key="1">
    <citation type="journal article" date="2018" name="Nat. Microbiol.">
        <title>Leveraging single-cell genomics to expand the fungal tree of life.</title>
        <authorList>
            <person name="Ahrendt S.R."/>
            <person name="Quandt C.A."/>
            <person name="Ciobanu D."/>
            <person name="Clum A."/>
            <person name="Salamov A."/>
            <person name="Andreopoulos B."/>
            <person name="Cheng J.F."/>
            <person name="Woyke T."/>
            <person name="Pelin A."/>
            <person name="Henrissat B."/>
            <person name="Reynolds N.K."/>
            <person name="Benny G.L."/>
            <person name="Smith M.E."/>
            <person name="James T.Y."/>
            <person name="Grigoriev I.V."/>
        </authorList>
    </citation>
    <scope>NUCLEOTIDE SEQUENCE [LARGE SCALE GENOMIC DNA]</scope>
    <source>
        <strain evidence="3">RSA 1356</strain>
    </source>
</reference>
<organism evidence="2 3">
    <name type="scientific">Thamnocephalis sphaerospora</name>
    <dbReference type="NCBI Taxonomy" id="78915"/>
    <lineage>
        <taxon>Eukaryota</taxon>
        <taxon>Fungi</taxon>
        <taxon>Fungi incertae sedis</taxon>
        <taxon>Zoopagomycota</taxon>
        <taxon>Zoopagomycotina</taxon>
        <taxon>Zoopagomycetes</taxon>
        <taxon>Zoopagales</taxon>
        <taxon>Sigmoideomycetaceae</taxon>
        <taxon>Thamnocephalis</taxon>
    </lineage>
</organism>
<dbReference type="OrthoDB" id="6123450at2759"/>